<sequence length="380" mass="43319">MPELSIPQPPRLASDGSDAEFVAAVHRVAAALAHPLIEGAADFSDWEFVDTIGREKLWLTALSRAHLPLNVVQRWHGFLSWCATYGVLGRWRQTPITAHSAYPHVQEHWEDYSLVHYLYNEQNLLWNPVLTTTPPVAFRVEDLFVPTDKFRYALDQILIWHEKRSPANHPTKNPFGELLQKKAQEAALFTPLPKSVWVRIFETHFLGRPHTCPPAGINIRNVTAFHKAVTEYVNTPTSIFTLELPSFFFAEMWHPLFHLEGPSMKNLQAVWARRWGQPWIHCEDEWLEQIPRSMYPQLAQLFFANNQDGNEISACSWQDRLPVLTCLAQVVSPGTPAARVVADQIEAGIAVASNNNSNFACELNLLEYLRSDTSRRFPSP</sequence>
<gene>
    <name evidence="1" type="ORF">CMUST_10620</name>
</gene>
<dbReference type="STRING" id="571915.CMUST_10620"/>
<name>A0A0G3H103_9CORY</name>
<dbReference type="AlphaFoldDB" id="A0A0G3H103"/>
<dbReference type="EMBL" id="CP011542">
    <property type="protein sequence ID" value="AKK06440.1"/>
    <property type="molecule type" value="Genomic_DNA"/>
</dbReference>
<dbReference type="RefSeq" id="WP_047262466.1">
    <property type="nucleotide sequence ID" value="NZ_CP011542.1"/>
</dbReference>
<proteinExistence type="predicted"/>
<evidence type="ECO:0000313" key="2">
    <source>
        <dbReference type="Proteomes" id="UP000035199"/>
    </source>
</evidence>
<dbReference type="Proteomes" id="UP000035199">
    <property type="component" value="Chromosome"/>
</dbReference>
<dbReference type="OrthoDB" id="218750at2"/>
<reference evidence="1 2" key="1">
    <citation type="journal article" date="2015" name="Genome Announc.">
        <title>Complete Genome Sequence of the Type Strain Corynebacterium mustelae DSM 45274, Isolated from Various Tissues of a Male Ferret with Lethal Sepsis.</title>
        <authorList>
            <person name="Ruckert C."/>
            <person name="Eimer J."/>
            <person name="Winkler A."/>
            <person name="Tauch A."/>
        </authorList>
    </citation>
    <scope>NUCLEOTIDE SEQUENCE [LARGE SCALE GENOMIC DNA]</scope>
    <source>
        <strain evidence="1 2">DSM 45274</strain>
    </source>
</reference>
<dbReference type="PATRIC" id="fig|571915.4.peg.2259"/>
<evidence type="ECO:0000313" key="1">
    <source>
        <dbReference type="EMBL" id="AKK06440.1"/>
    </source>
</evidence>
<organism evidence="1 2">
    <name type="scientific">Corynebacterium mustelae</name>
    <dbReference type="NCBI Taxonomy" id="571915"/>
    <lineage>
        <taxon>Bacteria</taxon>
        <taxon>Bacillati</taxon>
        <taxon>Actinomycetota</taxon>
        <taxon>Actinomycetes</taxon>
        <taxon>Mycobacteriales</taxon>
        <taxon>Corynebacteriaceae</taxon>
        <taxon>Corynebacterium</taxon>
    </lineage>
</organism>
<protein>
    <submittedName>
        <fullName evidence="1">Uncharacterized protein</fullName>
    </submittedName>
</protein>
<dbReference type="KEGG" id="cmv:CMUST_10620"/>
<reference evidence="2" key="2">
    <citation type="submission" date="2015-05" db="EMBL/GenBank/DDBJ databases">
        <title>Complete genome sequence of Corynebacterium mustelae DSM 45274, isolated from various tissues of a male ferret with lethal sepsis.</title>
        <authorList>
            <person name="Ruckert C."/>
            <person name="Albersmeier A."/>
            <person name="Winkler A."/>
            <person name="Tauch A."/>
        </authorList>
    </citation>
    <scope>NUCLEOTIDE SEQUENCE [LARGE SCALE GENOMIC DNA]</scope>
    <source>
        <strain evidence="2">DSM 45274</strain>
    </source>
</reference>
<accession>A0A0G3H103</accession>
<keyword evidence="2" id="KW-1185">Reference proteome</keyword>